<keyword evidence="4" id="KW-1185">Reference proteome</keyword>
<dbReference type="Proteomes" id="UP000284868">
    <property type="component" value="Unassembled WGS sequence"/>
</dbReference>
<evidence type="ECO:0000313" key="2">
    <source>
        <dbReference type="EMBL" id="MBS4883821.1"/>
    </source>
</evidence>
<sequence length="190" mass="21168">MNLIWLLLILLALSYCLVTNQVEAVNTVLLEVGKETFDFVIPLLCAMAFWNGILYVAKEAGILHFLEQMFHPFLKRLFPDLREDKETLGLIATNIVVNMVGLGSAATPAGLKAMEGMQKHNPNKDTASRSMITFLVLNTAGVTLFSTTLIALRASFHSQNVTGFMPYAILATTFASLIGLLVDRWWNYRK</sequence>
<keyword evidence="1" id="KW-1133">Transmembrane helix</keyword>
<protein>
    <submittedName>
        <fullName evidence="3">Spore maturation protein A</fullName>
    </submittedName>
</protein>
<name>A0A415PM18_9FIRM</name>
<feature type="transmembrane region" description="Helical" evidence="1">
    <location>
        <begin position="164"/>
        <end position="182"/>
    </location>
</feature>
<feature type="transmembrane region" description="Helical" evidence="1">
    <location>
        <begin position="40"/>
        <end position="66"/>
    </location>
</feature>
<evidence type="ECO:0000256" key="1">
    <source>
        <dbReference type="SAM" id="Phobius"/>
    </source>
</evidence>
<feature type="transmembrane region" description="Helical" evidence="1">
    <location>
        <begin position="131"/>
        <end position="152"/>
    </location>
</feature>
<keyword evidence="1" id="KW-0472">Membrane</keyword>
<keyword evidence="1" id="KW-0812">Transmembrane</keyword>
<gene>
    <name evidence="3" type="ORF">DWZ83_03615</name>
    <name evidence="2" type="ORF">KHZ85_03555</name>
</gene>
<reference evidence="2" key="2">
    <citation type="submission" date="2021-02" db="EMBL/GenBank/DDBJ databases">
        <title>Infant gut strain persistence is associated with maternal origin, phylogeny, and functional potential including surface adhesion and iron acquisition.</title>
        <authorList>
            <person name="Lou Y.C."/>
        </authorList>
    </citation>
    <scope>NUCLEOTIDE SEQUENCE</scope>
    <source>
        <strain evidence="2">L3_108_103G1_dasL3_108_103G1_concoct_2</strain>
    </source>
</reference>
<reference evidence="3 4" key="1">
    <citation type="submission" date="2018-08" db="EMBL/GenBank/DDBJ databases">
        <title>A genome reference for cultivated species of the human gut microbiota.</title>
        <authorList>
            <person name="Zou Y."/>
            <person name="Xue W."/>
            <person name="Luo G."/>
        </authorList>
    </citation>
    <scope>NUCLEOTIDE SEQUENCE [LARGE SCALE GENOMIC DNA]</scope>
    <source>
        <strain evidence="3 4">AF35-6BH</strain>
    </source>
</reference>
<dbReference type="Proteomes" id="UP000753219">
    <property type="component" value="Unassembled WGS sequence"/>
</dbReference>
<evidence type="ECO:0000313" key="3">
    <source>
        <dbReference type="EMBL" id="RHM13748.1"/>
    </source>
</evidence>
<dbReference type="EMBL" id="QRPK01000011">
    <property type="protein sequence ID" value="RHM13748.1"/>
    <property type="molecule type" value="Genomic_DNA"/>
</dbReference>
<evidence type="ECO:0000313" key="4">
    <source>
        <dbReference type="Proteomes" id="UP000284868"/>
    </source>
</evidence>
<comment type="caution">
    <text evidence="3">The sequence shown here is derived from an EMBL/GenBank/DDBJ whole genome shotgun (WGS) entry which is preliminary data.</text>
</comment>
<accession>A0A415PM18</accession>
<dbReference type="AlphaFoldDB" id="A0A415PM18"/>
<dbReference type="EMBL" id="JAGZMZ010000006">
    <property type="protein sequence ID" value="MBS4883821.1"/>
    <property type="molecule type" value="Genomic_DNA"/>
</dbReference>
<dbReference type="OrthoDB" id="9782481at2"/>
<feature type="transmembrane region" description="Helical" evidence="1">
    <location>
        <begin position="87"/>
        <end position="111"/>
    </location>
</feature>
<organism evidence="3 4">
    <name type="scientific">Amedibacillus dolichus</name>
    <dbReference type="NCBI Taxonomy" id="31971"/>
    <lineage>
        <taxon>Bacteria</taxon>
        <taxon>Bacillati</taxon>
        <taxon>Bacillota</taxon>
        <taxon>Erysipelotrichia</taxon>
        <taxon>Erysipelotrichales</taxon>
        <taxon>Erysipelotrichaceae</taxon>
        <taxon>Amedibacillus</taxon>
    </lineage>
</organism>
<dbReference type="RefSeq" id="WP_022420915.1">
    <property type="nucleotide sequence ID" value="NZ_CAJKGD010000028.1"/>
</dbReference>
<proteinExistence type="predicted"/>